<reference evidence="2" key="1">
    <citation type="submission" date="2016-03" db="EMBL/GenBank/DDBJ databases">
        <title>Updated assembly of Pseudogymnoascus destructans, the fungus causing white-nose syndrome of bats.</title>
        <authorList>
            <person name="Palmer J.M."/>
            <person name="Drees K.P."/>
            <person name="Foster J.T."/>
            <person name="Lindner D.L."/>
        </authorList>
    </citation>
    <scope>NUCLEOTIDE SEQUENCE [LARGE SCALE GENOMIC DNA]</scope>
    <source>
        <strain evidence="2">20631-21</strain>
    </source>
</reference>
<dbReference type="RefSeq" id="XP_024320562.1">
    <property type="nucleotide sequence ID" value="XM_024471671.1"/>
</dbReference>
<dbReference type="OrthoDB" id="40334at2759"/>
<dbReference type="VEuPathDB" id="FungiDB:GMDG_07185"/>
<name>A0A177A1W2_9PEZI</name>
<dbReference type="Gene3D" id="3.40.30.10">
    <property type="entry name" value="Glutaredoxin"/>
    <property type="match status" value="1"/>
</dbReference>
<proteinExistence type="predicted"/>
<evidence type="ECO:0000256" key="1">
    <source>
        <dbReference type="SAM" id="MobiDB-lite"/>
    </source>
</evidence>
<dbReference type="PANTHER" id="PTHR42336:SF1">
    <property type="entry name" value="ALKYL HYDROPEROXIDE REDUCTASE SUBUNIT C_ THIOL SPECIFIC ANTIOXIDANT DOMAIN-CONTAINING PROTEIN"/>
    <property type="match status" value="1"/>
</dbReference>
<dbReference type="InterPro" id="IPR036249">
    <property type="entry name" value="Thioredoxin-like_sf"/>
</dbReference>
<sequence>MTSKQEPAPATETADTQPPPQAALTVPAVGSKAPSSAQLPIPNPNARPTIVTFLRHCGCPFAEKSFRHFRYLANRHPEANFVAVSHCTQEATDEWVVHVGGAWDVQVIVDTERELYALWGVGRSSTWHLLNPWTVYKGVWMVAQEGQLVGGSSGDRWQMAGSFAVDGEGMVTWVRLAKTADDLPEFKEGLVAVNVKVKKSEAHD</sequence>
<dbReference type="eggNOG" id="ENOG502S2R7">
    <property type="taxonomic scope" value="Eukaryota"/>
</dbReference>
<dbReference type="AlphaFoldDB" id="A0A177A1W2"/>
<dbReference type="Proteomes" id="UP000077154">
    <property type="component" value="Unassembled WGS sequence"/>
</dbReference>
<dbReference type="GeneID" id="36291153"/>
<dbReference type="SUPFAM" id="SSF52833">
    <property type="entry name" value="Thioredoxin-like"/>
    <property type="match status" value="1"/>
</dbReference>
<dbReference type="InterPro" id="IPR032801">
    <property type="entry name" value="PXL2A/B/C"/>
</dbReference>
<organism evidence="2">
    <name type="scientific">Pseudogymnoascus destructans</name>
    <dbReference type="NCBI Taxonomy" id="655981"/>
    <lineage>
        <taxon>Eukaryota</taxon>
        <taxon>Fungi</taxon>
        <taxon>Dikarya</taxon>
        <taxon>Ascomycota</taxon>
        <taxon>Pezizomycotina</taxon>
        <taxon>Leotiomycetes</taxon>
        <taxon>Thelebolales</taxon>
        <taxon>Thelebolaceae</taxon>
        <taxon>Pseudogymnoascus</taxon>
    </lineage>
</organism>
<accession>A0A177A1W2</accession>
<evidence type="ECO:0000313" key="2">
    <source>
        <dbReference type="EMBL" id="OAF55261.1"/>
    </source>
</evidence>
<evidence type="ECO:0008006" key="3">
    <source>
        <dbReference type="Google" id="ProtNLM"/>
    </source>
</evidence>
<feature type="region of interest" description="Disordered" evidence="1">
    <location>
        <begin position="1"/>
        <end position="43"/>
    </location>
</feature>
<dbReference type="EMBL" id="KV441410">
    <property type="protein sequence ID" value="OAF55261.1"/>
    <property type="molecule type" value="Genomic_DNA"/>
</dbReference>
<gene>
    <name evidence="2" type="ORF">VC83_08110</name>
</gene>
<dbReference type="Pfam" id="PF13911">
    <property type="entry name" value="AhpC-TSA_2"/>
    <property type="match status" value="1"/>
</dbReference>
<dbReference type="PANTHER" id="PTHR42336">
    <property type="entry name" value="THIOREDOXIN DOMAIN-CONTAINING PROTEIN-RELATED"/>
    <property type="match status" value="1"/>
</dbReference>
<protein>
    <recommendedName>
        <fullName evidence="3">Thioredoxin domain-containing protein</fullName>
    </recommendedName>
</protein>